<dbReference type="RefSeq" id="WP_104387812.1">
    <property type="nucleotide sequence ID" value="NZ_PGEM01000072.1"/>
</dbReference>
<evidence type="ECO:0000256" key="3">
    <source>
        <dbReference type="ARBA" id="ARBA00022679"/>
    </source>
</evidence>
<dbReference type="InterPro" id="IPR029063">
    <property type="entry name" value="SAM-dependent_MTases_sf"/>
</dbReference>
<evidence type="ECO:0000259" key="9">
    <source>
        <dbReference type="Pfam" id="PF07669"/>
    </source>
</evidence>
<keyword evidence="6" id="KW-0238">DNA-binding</keyword>
<name>A0A2S6CUD2_9CYAN</name>
<evidence type="ECO:0000313" key="12">
    <source>
        <dbReference type="Proteomes" id="UP000239589"/>
    </source>
</evidence>
<protein>
    <recommendedName>
        <fullName evidence="1">site-specific DNA-methyltransferase (adenine-specific)</fullName>
        <ecNumber evidence="1">2.1.1.72</ecNumber>
    </recommendedName>
</protein>
<evidence type="ECO:0000256" key="5">
    <source>
        <dbReference type="ARBA" id="ARBA00022747"/>
    </source>
</evidence>
<reference evidence="11 12" key="1">
    <citation type="submission" date="2018-02" db="EMBL/GenBank/DDBJ databases">
        <title>Discovery of a pederin family compound in a non-symbiotic bloom-forming cyanobacterium.</title>
        <authorList>
            <person name="Kust A."/>
            <person name="Mares J."/>
            <person name="Jokela J."/>
            <person name="Urajova P."/>
            <person name="Hajek J."/>
            <person name="Saurav K."/>
            <person name="Voracova K."/>
            <person name="Fewer D.P."/>
            <person name="Haapaniemi E."/>
            <person name="Permi P."/>
            <person name="Rehakova K."/>
            <person name="Sivonen K."/>
            <person name="Hrouzek P."/>
        </authorList>
    </citation>
    <scope>NUCLEOTIDE SEQUENCE [LARGE SCALE GENOMIC DNA]</scope>
    <source>
        <strain evidence="11 12">CHARLIE-1</strain>
    </source>
</reference>
<dbReference type="EMBL" id="PGEM01000072">
    <property type="protein sequence ID" value="PPJ63374.1"/>
    <property type="molecule type" value="Genomic_DNA"/>
</dbReference>
<keyword evidence="11" id="KW-0255">Endonuclease</keyword>
<dbReference type="InterPro" id="IPR011639">
    <property type="entry name" value="MethylTrfase_TaqI-like_dom"/>
</dbReference>
<dbReference type="OrthoDB" id="564694at2"/>
<sequence>MELTRFNEMHFLPALKDFFGGLNVPINYIDDKPTSAKEILQNTYKDNDSFRLINDVYFVGLVDDAAFSKKQGLEIDQIKSDYDGILIFGVTLNNRDHGQLPTRSQLAEISRAFNREFCYTPVVIIFKYGDYLAFANTERLKYKDNREGEKAGKVTLLRDIDITQPHSGHQRILAELAIPKQGKDRVDSFAKLYAYWQKVLDVSLLNKNFYRELSNWYFWAVGRVTFPSEPTLIEAQNKKVSLEDLQKEHQSKNVIRLLTRLLFVWFIKEKGLIPPELFELDDLQTNILKNISPYHDLGLFKQVNQDSIYYKAILQNLFFATLNCPIKPMESHDNRVRGFRKNQYYGQNRDANFLMRYEKHFQNSDQFVEMMNSVVPFLNGGLFECLDDKTNNIFIDGFSDNLPKNEQLIVPDYLFFGVEEKVDLSADYGVTNKATKEVAVKGLINILKAYKFTITENTLIEEDVALDPELLGKVFENLLASYNPETKTTARKQTGSFYTPRKIVNYMVDESLIAYLKNKLFNQESGYKEEDLDRQLHQLVSFDAVNPFEGNAEVQKRIINALDKCTILDPACGSGAFPMGILQKMVHILFKVDPKNTEWKHRQIARVEAAISQLEELEEAQYREQGIQDLQAQIQDIEEAFANNELDYGRKLYLIENCIYGVDIQSIATQISKLRFFISLVVDQKVDPSKDNFGIRPLPNLETKFVAANTLIGIEKPAQTNLFDTPEIKKLEADLKKIRHRLFSSKSPGHKRKLRDQDKALREKIAAVLQKNGWETDTANKLANWDPYNQNISSPFFDSEWMFDISDGFDVVIGNPPYVRIQDIQNSYPDLAAYLKNHYIAASGSFDLYCCFIEKAISLKKTKGSIAYIVPHKFFQGAFGKQLRGLIAKEKMLNQIVDFGSSQVFDSATTYTCLLFLSSGNESFKFSEIQPLAQQLDLSNILDLVGKEHDIETDLVKIGTISNKKVSEKEWNFAIGGKSEILTKLRSQPRTLADVCSKIFQGIATSADKIYFLEHISEKNGIITAYSKSLNQEVKIERDFVKPLLKGADVHRYQTLNHKTWCVFPYKLQENKATLYTQSEIQNLFPMAWQYLLNNKFELENRESGRFKNEWWCFTRPQNMTEFEREKIITPDIASGCQMTLDYYGFYHTTTVYSFIFKQDTEESLKYYLALLNSQVLWYFLTATGSVLRGDYFRFKTNYLMPFPIPTATAAEQKAIEELVQKCLNAKGQNCQQWEQEIDERVARLYGLSDQEMQIIKGLNAD</sequence>
<dbReference type="Pfam" id="PF12950">
    <property type="entry name" value="TaqI_C"/>
    <property type="match status" value="1"/>
</dbReference>
<dbReference type="SUPFAM" id="SSF116734">
    <property type="entry name" value="DNA methylase specificity domain"/>
    <property type="match status" value="1"/>
</dbReference>
<dbReference type="GO" id="GO:0009307">
    <property type="term" value="P:DNA restriction-modification system"/>
    <property type="evidence" value="ECO:0007669"/>
    <property type="project" value="UniProtKB-KW"/>
</dbReference>
<dbReference type="PANTHER" id="PTHR33841">
    <property type="entry name" value="DNA METHYLTRANSFERASE YEEA-RELATED"/>
    <property type="match status" value="1"/>
</dbReference>
<feature type="domain" description="Type II methyltransferase M.TaqI-like" evidence="9">
    <location>
        <begin position="657"/>
        <end position="905"/>
    </location>
</feature>
<evidence type="ECO:0000259" key="10">
    <source>
        <dbReference type="Pfam" id="PF12950"/>
    </source>
</evidence>
<dbReference type="PROSITE" id="PS00092">
    <property type="entry name" value="N6_MTASE"/>
    <property type="match status" value="1"/>
</dbReference>
<dbReference type="SUPFAM" id="SSF53335">
    <property type="entry name" value="S-adenosyl-L-methionine-dependent methyltransferases"/>
    <property type="match status" value="1"/>
</dbReference>
<dbReference type="Gene3D" id="3.40.50.150">
    <property type="entry name" value="Vaccinia Virus protein VP39"/>
    <property type="match status" value="1"/>
</dbReference>
<dbReference type="EC" id="2.1.1.72" evidence="1"/>
<dbReference type="GO" id="GO:0032259">
    <property type="term" value="P:methylation"/>
    <property type="evidence" value="ECO:0007669"/>
    <property type="project" value="UniProtKB-KW"/>
</dbReference>
<comment type="caution">
    <text evidence="11">The sequence shown here is derived from an EMBL/GenBank/DDBJ whole genome shotgun (WGS) entry which is preliminary data.</text>
</comment>
<keyword evidence="11" id="KW-0378">Hydrolase</keyword>
<keyword evidence="12" id="KW-1185">Reference proteome</keyword>
<gene>
    <name evidence="11" type="ORF">CUN59_10570</name>
</gene>
<evidence type="ECO:0000256" key="2">
    <source>
        <dbReference type="ARBA" id="ARBA00022603"/>
    </source>
</evidence>
<dbReference type="InterPro" id="IPR002052">
    <property type="entry name" value="DNA_methylase_N6_adenine_CS"/>
</dbReference>
<dbReference type="Pfam" id="PF07669">
    <property type="entry name" value="Eco57I"/>
    <property type="match status" value="1"/>
</dbReference>
<evidence type="ECO:0000256" key="4">
    <source>
        <dbReference type="ARBA" id="ARBA00022691"/>
    </source>
</evidence>
<keyword evidence="3" id="KW-0808">Transferase</keyword>
<dbReference type="GO" id="GO:0009007">
    <property type="term" value="F:site-specific DNA-methyltransferase (adenine-specific) activity"/>
    <property type="evidence" value="ECO:0007669"/>
    <property type="project" value="UniProtKB-EC"/>
</dbReference>
<keyword evidence="2" id="KW-0489">Methyltransferase</keyword>
<evidence type="ECO:0000256" key="8">
    <source>
        <dbReference type="SAM" id="Coils"/>
    </source>
</evidence>
<evidence type="ECO:0000256" key="6">
    <source>
        <dbReference type="ARBA" id="ARBA00023125"/>
    </source>
</evidence>
<dbReference type="PANTHER" id="PTHR33841:SF1">
    <property type="entry name" value="DNA METHYLTRANSFERASE A"/>
    <property type="match status" value="1"/>
</dbReference>
<evidence type="ECO:0000256" key="1">
    <source>
        <dbReference type="ARBA" id="ARBA00011900"/>
    </source>
</evidence>
<keyword evidence="8" id="KW-0175">Coiled coil</keyword>
<dbReference type="AlphaFoldDB" id="A0A2S6CUD2"/>
<feature type="coiled-coil region" evidence="8">
    <location>
        <begin position="600"/>
        <end position="647"/>
    </location>
</feature>
<dbReference type="GO" id="GO:0004519">
    <property type="term" value="F:endonuclease activity"/>
    <property type="evidence" value="ECO:0007669"/>
    <property type="project" value="UniProtKB-KW"/>
</dbReference>
<keyword evidence="11" id="KW-0540">Nuclease</keyword>
<keyword evidence="4" id="KW-0949">S-adenosyl-L-methionine</keyword>
<keyword evidence="5" id="KW-0680">Restriction system</keyword>
<proteinExistence type="predicted"/>
<dbReference type="PRINTS" id="PR00507">
    <property type="entry name" value="N12N6MTFRASE"/>
</dbReference>
<dbReference type="Proteomes" id="UP000239589">
    <property type="component" value="Unassembled WGS sequence"/>
</dbReference>
<feature type="domain" description="TaqI-like C-terminal specificity" evidence="10">
    <location>
        <begin position="1042"/>
        <end position="1205"/>
    </location>
</feature>
<dbReference type="InterPro" id="IPR050953">
    <property type="entry name" value="N4_N6_ade-DNA_methylase"/>
</dbReference>
<dbReference type="InterPro" id="IPR025931">
    <property type="entry name" value="TaqI_C"/>
</dbReference>
<accession>A0A2S6CUD2</accession>
<evidence type="ECO:0000256" key="7">
    <source>
        <dbReference type="ARBA" id="ARBA00047942"/>
    </source>
</evidence>
<dbReference type="GO" id="GO:0003677">
    <property type="term" value="F:DNA binding"/>
    <property type="evidence" value="ECO:0007669"/>
    <property type="project" value="UniProtKB-KW"/>
</dbReference>
<organism evidence="11 12">
    <name type="scientific">Cuspidothrix issatschenkoi CHARLIE-1</name>
    <dbReference type="NCBI Taxonomy" id="2052836"/>
    <lineage>
        <taxon>Bacteria</taxon>
        <taxon>Bacillati</taxon>
        <taxon>Cyanobacteriota</taxon>
        <taxon>Cyanophyceae</taxon>
        <taxon>Nostocales</taxon>
        <taxon>Aphanizomenonaceae</taxon>
        <taxon>Cuspidothrix</taxon>
    </lineage>
</organism>
<comment type="catalytic activity">
    <reaction evidence="7">
        <text>a 2'-deoxyadenosine in DNA + S-adenosyl-L-methionine = an N(6)-methyl-2'-deoxyadenosine in DNA + S-adenosyl-L-homocysteine + H(+)</text>
        <dbReference type="Rhea" id="RHEA:15197"/>
        <dbReference type="Rhea" id="RHEA-COMP:12418"/>
        <dbReference type="Rhea" id="RHEA-COMP:12419"/>
        <dbReference type="ChEBI" id="CHEBI:15378"/>
        <dbReference type="ChEBI" id="CHEBI:57856"/>
        <dbReference type="ChEBI" id="CHEBI:59789"/>
        <dbReference type="ChEBI" id="CHEBI:90615"/>
        <dbReference type="ChEBI" id="CHEBI:90616"/>
        <dbReference type="EC" id="2.1.1.72"/>
    </reaction>
</comment>
<evidence type="ECO:0000313" key="11">
    <source>
        <dbReference type="EMBL" id="PPJ63374.1"/>
    </source>
</evidence>